<evidence type="ECO:0000256" key="1">
    <source>
        <dbReference type="SAM" id="MobiDB-lite"/>
    </source>
</evidence>
<proteinExistence type="predicted"/>
<feature type="compositionally biased region" description="Basic and acidic residues" evidence="1">
    <location>
        <begin position="63"/>
        <end position="74"/>
    </location>
</feature>
<sequence>MAPRSLGMTDTPCLIMVMAHGREEVGKAAGRAGVSDVLVKPVQPSATRCGHPCDGDEPPTGPREARLRSCDTIR</sequence>
<dbReference type="AlphaFoldDB" id="A0A9Q8YFI1"/>
<geneLocation type="plasmid" evidence="2 3">
    <name>pB</name>
</geneLocation>
<dbReference type="Proteomes" id="UP001055460">
    <property type="component" value="Plasmid pB"/>
</dbReference>
<accession>A0A9Q8YFI1</accession>
<gene>
    <name evidence="2" type="ORF">NE863_34040</name>
</gene>
<name>A0A9Q8YFI1_ENSAD</name>
<reference evidence="2" key="1">
    <citation type="submission" date="2022-06" db="EMBL/GenBank/DDBJ databases">
        <title>Physiological and biochemical characterization and genomic elucidation of a strain of the genus Ensifer adhaerens M8 that combines arsenic oxidation and chromium reduction.</title>
        <authorList>
            <person name="Li X."/>
            <person name="Yu c."/>
        </authorList>
    </citation>
    <scope>NUCLEOTIDE SEQUENCE</scope>
    <source>
        <strain evidence="2">M8</strain>
        <plasmid evidence="2">pB</plasmid>
    </source>
</reference>
<keyword evidence="2" id="KW-0614">Plasmid</keyword>
<evidence type="ECO:0008006" key="4">
    <source>
        <dbReference type="Google" id="ProtNLM"/>
    </source>
</evidence>
<evidence type="ECO:0000313" key="3">
    <source>
        <dbReference type="Proteomes" id="UP001055460"/>
    </source>
</evidence>
<dbReference type="EMBL" id="CP098809">
    <property type="protein sequence ID" value="USJ28350.1"/>
    <property type="molecule type" value="Genomic_DNA"/>
</dbReference>
<protein>
    <recommendedName>
        <fullName evidence="4">Response regulatory domain-containing protein</fullName>
    </recommendedName>
</protein>
<feature type="region of interest" description="Disordered" evidence="1">
    <location>
        <begin position="45"/>
        <end position="74"/>
    </location>
</feature>
<evidence type="ECO:0000313" key="2">
    <source>
        <dbReference type="EMBL" id="USJ28350.1"/>
    </source>
</evidence>
<organism evidence="2 3">
    <name type="scientific">Ensifer adhaerens</name>
    <name type="common">Sinorhizobium morelense</name>
    <dbReference type="NCBI Taxonomy" id="106592"/>
    <lineage>
        <taxon>Bacteria</taxon>
        <taxon>Pseudomonadati</taxon>
        <taxon>Pseudomonadota</taxon>
        <taxon>Alphaproteobacteria</taxon>
        <taxon>Hyphomicrobiales</taxon>
        <taxon>Rhizobiaceae</taxon>
        <taxon>Sinorhizobium/Ensifer group</taxon>
        <taxon>Ensifer</taxon>
    </lineage>
</organism>